<protein>
    <submittedName>
        <fullName evidence="3">COG1361 S-layer family protein</fullName>
    </submittedName>
</protein>
<proteinExistence type="predicted"/>
<dbReference type="PANTHER" id="PTHR34819">
    <property type="entry name" value="LARGE CYSTEINE-RICH PERIPLASMIC PROTEIN OMCB"/>
    <property type="match status" value="1"/>
</dbReference>
<evidence type="ECO:0000256" key="1">
    <source>
        <dbReference type="SAM" id="MobiDB-lite"/>
    </source>
</evidence>
<keyword evidence="4" id="KW-1185">Reference proteome</keyword>
<organism evidence="3 4">
    <name type="scientific">Belliella marina</name>
    <dbReference type="NCBI Taxonomy" id="1644146"/>
    <lineage>
        <taxon>Bacteria</taxon>
        <taxon>Pseudomonadati</taxon>
        <taxon>Bacteroidota</taxon>
        <taxon>Cytophagia</taxon>
        <taxon>Cytophagales</taxon>
        <taxon>Cyclobacteriaceae</taxon>
        <taxon>Belliella</taxon>
    </lineage>
</organism>
<dbReference type="Gene3D" id="2.60.40.3080">
    <property type="match status" value="3"/>
</dbReference>
<dbReference type="RefSeq" id="WP_376883506.1">
    <property type="nucleotide sequence ID" value="NZ_JBHUHR010000010.1"/>
</dbReference>
<reference evidence="4" key="1">
    <citation type="journal article" date="2019" name="Int. J. Syst. Evol. Microbiol.">
        <title>The Global Catalogue of Microorganisms (GCM) 10K type strain sequencing project: providing services to taxonomists for standard genome sequencing and annotation.</title>
        <authorList>
            <consortium name="The Broad Institute Genomics Platform"/>
            <consortium name="The Broad Institute Genome Sequencing Center for Infectious Disease"/>
            <person name="Wu L."/>
            <person name="Ma J."/>
        </authorList>
    </citation>
    <scope>NUCLEOTIDE SEQUENCE [LARGE SCALE GENOMIC DNA]</scope>
    <source>
        <strain evidence="4">CGMCC 1.15180</strain>
    </source>
</reference>
<dbReference type="EMBL" id="JBHUHR010000010">
    <property type="protein sequence ID" value="MFD2033816.1"/>
    <property type="molecule type" value="Genomic_DNA"/>
</dbReference>
<dbReference type="Pfam" id="PF01345">
    <property type="entry name" value="DUF11"/>
    <property type="match status" value="3"/>
</dbReference>
<dbReference type="Proteomes" id="UP001597361">
    <property type="component" value="Unassembled WGS sequence"/>
</dbReference>
<dbReference type="InterPro" id="IPR047589">
    <property type="entry name" value="DUF11_rpt"/>
</dbReference>
<feature type="region of interest" description="Disordered" evidence="1">
    <location>
        <begin position="360"/>
        <end position="386"/>
    </location>
</feature>
<dbReference type="NCBIfam" id="TIGR01451">
    <property type="entry name" value="B_ant_repeat"/>
    <property type="match status" value="3"/>
</dbReference>
<evidence type="ECO:0000259" key="2">
    <source>
        <dbReference type="Pfam" id="PF01345"/>
    </source>
</evidence>
<feature type="domain" description="DUF11" evidence="2">
    <location>
        <begin position="263"/>
        <end position="369"/>
    </location>
</feature>
<feature type="domain" description="DUF11" evidence="2">
    <location>
        <begin position="141"/>
        <end position="247"/>
    </location>
</feature>
<comment type="caution">
    <text evidence="3">The sequence shown here is derived from an EMBL/GenBank/DDBJ whole genome shotgun (WGS) entry which is preliminary data.</text>
</comment>
<dbReference type="InterPro" id="IPR051172">
    <property type="entry name" value="Chlamydia_OmcB"/>
</dbReference>
<name>A0ABW4VI96_9BACT</name>
<dbReference type="PANTHER" id="PTHR34819:SF3">
    <property type="entry name" value="CELL SURFACE PROTEIN"/>
    <property type="match status" value="1"/>
</dbReference>
<accession>A0ABW4VI96</accession>
<feature type="non-terminal residue" evidence="3">
    <location>
        <position position="1"/>
    </location>
</feature>
<feature type="non-terminal residue" evidence="3">
    <location>
        <position position="398"/>
    </location>
</feature>
<dbReference type="InterPro" id="IPR001434">
    <property type="entry name" value="OmcB-like_DUF11"/>
</dbReference>
<evidence type="ECO:0000313" key="4">
    <source>
        <dbReference type="Proteomes" id="UP001597361"/>
    </source>
</evidence>
<feature type="region of interest" description="Disordered" evidence="1">
    <location>
        <begin position="226"/>
        <end position="258"/>
    </location>
</feature>
<gene>
    <name evidence="3" type="ORF">ACFSKL_03385</name>
</gene>
<feature type="compositionally biased region" description="Acidic residues" evidence="1">
    <location>
        <begin position="374"/>
        <end position="384"/>
    </location>
</feature>
<feature type="domain" description="DUF11" evidence="2">
    <location>
        <begin position="19"/>
        <end position="125"/>
    </location>
</feature>
<evidence type="ECO:0000313" key="3">
    <source>
        <dbReference type="EMBL" id="MFD2033816.1"/>
    </source>
</evidence>
<sequence>EDGPKESDPEDVDVETSADLDIVKTATSATVVAGENISYTITVSNAGPSDAQDVTITDVLPSGTGFVSATNGGTEAGGTVTWNLGTMAAGASVELTLVLSTESSLVAGTTISNIAVVDSPTDSDGPKESDPEDVDVDAVADLDIVKTATSATVVAGENISYNIRVSNAGPSDAQDVTITDVLPAGTGFVSATNGGTEAGGTVTWNLGTLAAGESITVSLVLSTPSSLESGTSISNIAVVDSPTDEDGPKESDPEDVDVETSADLDIVKTATSATVVAGENISYTIRVSNAGPSDAQDVTITDVLPSGTGFVSATNGGTEAGGTVTWNLGTLAAGESITVSLVLSTPPSLEAGTSISNIAVVDSPTDEDGPKESDPEDVDVETSADLDIVKTATSATVV</sequence>